<evidence type="ECO:0000313" key="2">
    <source>
        <dbReference type="Proteomes" id="UP000784880"/>
    </source>
</evidence>
<proteinExistence type="predicted"/>
<organism evidence="1 2">
    <name type="scientific">Evansella tamaricis</name>
    <dbReference type="NCBI Taxonomy" id="2069301"/>
    <lineage>
        <taxon>Bacteria</taxon>
        <taxon>Bacillati</taxon>
        <taxon>Bacillota</taxon>
        <taxon>Bacilli</taxon>
        <taxon>Bacillales</taxon>
        <taxon>Bacillaceae</taxon>
        <taxon>Evansella</taxon>
    </lineage>
</organism>
<dbReference type="Proteomes" id="UP000784880">
    <property type="component" value="Unassembled WGS sequence"/>
</dbReference>
<protein>
    <submittedName>
        <fullName evidence="1">Uncharacterized protein</fullName>
    </submittedName>
</protein>
<dbReference type="EMBL" id="JAHQCS010000147">
    <property type="protein sequence ID" value="MBU9713655.1"/>
    <property type="molecule type" value="Genomic_DNA"/>
</dbReference>
<sequence length="82" mass="9927">MDIDFVPGFIRAPFNFFKYRKYVKELDRDTLEELRKDIRIMGFNDGVESFQTFHESQKELNRICNHSALRRKAKMARLKKQI</sequence>
<gene>
    <name evidence="1" type="ORF">KS419_18150</name>
</gene>
<keyword evidence="2" id="KW-1185">Reference proteome</keyword>
<reference evidence="1 2" key="1">
    <citation type="submission" date="2021-06" db="EMBL/GenBank/DDBJ databases">
        <title>Bacillus sp. RD4P76, an endophyte from a halophyte.</title>
        <authorList>
            <person name="Sun J.-Q."/>
        </authorList>
    </citation>
    <scope>NUCLEOTIDE SEQUENCE [LARGE SCALE GENOMIC DNA]</scope>
    <source>
        <strain evidence="1 2">CGMCC 1.15917</strain>
    </source>
</reference>
<name>A0ABS6JJT8_9BACI</name>
<evidence type="ECO:0000313" key="1">
    <source>
        <dbReference type="EMBL" id="MBU9713655.1"/>
    </source>
</evidence>
<accession>A0ABS6JJT8</accession>
<dbReference type="RefSeq" id="WP_217067806.1">
    <property type="nucleotide sequence ID" value="NZ_JAHQCS010000147.1"/>
</dbReference>
<comment type="caution">
    <text evidence="1">The sequence shown here is derived from an EMBL/GenBank/DDBJ whole genome shotgun (WGS) entry which is preliminary data.</text>
</comment>